<evidence type="ECO:0000256" key="1">
    <source>
        <dbReference type="ARBA" id="ARBA00012513"/>
    </source>
</evidence>
<dbReference type="Pfam" id="PF00069">
    <property type="entry name" value="Pkinase"/>
    <property type="match status" value="1"/>
</dbReference>
<dbReference type="SMART" id="SM00220">
    <property type="entry name" value="S_TKc"/>
    <property type="match status" value="1"/>
</dbReference>
<dbReference type="GO" id="GO:0005524">
    <property type="term" value="F:ATP binding"/>
    <property type="evidence" value="ECO:0007669"/>
    <property type="project" value="UniProtKB-KW"/>
</dbReference>
<dbReference type="PROSITE" id="PS00108">
    <property type="entry name" value="PROTEIN_KINASE_ST"/>
    <property type="match status" value="1"/>
</dbReference>
<evidence type="ECO:0000256" key="2">
    <source>
        <dbReference type="ARBA" id="ARBA00022527"/>
    </source>
</evidence>
<comment type="catalytic activity">
    <reaction evidence="7">
        <text>L-threonyl-[protein] + ATP = O-phospho-L-threonyl-[protein] + ADP + H(+)</text>
        <dbReference type="Rhea" id="RHEA:46608"/>
        <dbReference type="Rhea" id="RHEA-COMP:11060"/>
        <dbReference type="Rhea" id="RHEA-COMP:11605"/>
        <dbReference type="ChEBI" id="CHEBI:15378"/>
        <dbReference type="ChEBI" id="CHEBI:30013"/>
        <dbReference type="ChEBI" id="CHEBI:30616"/>
        <dbReference type="ChEBI" id="CHEBI:61977"/>
        <dbReference type="ChEBI" id="CHEBI:456216"/>
        <dbReference type="EC" id="2.7.11.1"/>
    </reaction>
</comment>
<comment type="catalytic activity">
    <reaction evidence="8">
        <text>L-seryl-[protein] + ATP = O-phospho-L-seryl-[protein] + ADP + H(+)</text>
        <dbReference type="Rhea" id="RHEA:17989"/>
        <dbReference type="Rhea" id="RHEA-COMP:9863"/>
        <dbReference type="Rhea" id="RHEA-COMP:11604"/>
        <dbReference type="ChEBI" id="CHEBI:15378"/>
        <dbReference type="ChEBI" id="CHEBI:29999"/>
        <dbReference type="ChEBI" id="CHEBI:30616"/>
        <dbReference type="ChEBI" id="CHEBI:83421"/>
        <dbReference type="ChEBI" id="CHEBI:456216"/>
        <dbReference type="EC" id="2.7.11.1"/>
    </reaction>
</comment>
<keyword evidence="2" id="KW-0723">Serine/threonine-protein kinase</keyword>
<organism evidence="10 11">
    <name type="scientific">Aspergillus tamarii</name>
    <dbReference type="NCBI Taxonomy" id="41984"/>
    <lineage>
        <taxon>Eukaryota</taxon>
        <taxon>Fungi</taxon>
        <taxon>Dikarya</taxon>
        <taxon>Ascomycota</taxon>
        <taxon>Pezizomycotina</taxon>
        <taxon>Eurotiomycetes</taxon>
        <taxon>Eurotiomycetidae</taxon>
        <taxon>Eurotiales</taxon>
        <taxon>Aspergillaceae</taxon>
        <taxon>Aspergillus</taxon>
        <taxon>Aspergillus subgen. Circumdati</taxon>
    </lineage>
</organism>
<dbReference type="OrthoDB" id="6513151at2759"/>
<gene>
    <name evidence="10" type="ORF">BDV40DRAFT_65311</name>
</gene>
<dbReference type="InterPro" id="IPR000719">
    <property type="entry name" value="Prot_kinase_dom"/>
</dbReference>
<dbReference type="AlphaFoldDB" id="A0A5N6UE23"/>
<evidence type="ECO:0000256" key="8">
    <source>
        <dbReference type="ARBA" id="ARBA00048679"/>
    </source>
</evidence>
<dbReference type="SUPFAM" id="SSF56112">
    <property type="entry name" value="Protein kinase-like (PK-like)"/>
    <property type="match status" value="1"/>
</dbReference>
<evidence type="ECO:0000256" key="6">
    <source>
        <dbReference type="ARBA" id="ARBA00022840"/>
    </source>
</evidence>
<dbReference type="InterPro" id="IPR008271">
    <property type="entry name" value="Ser/Thr_kinase_AS"/>
</dbReference>
<feature type="domain" description="Protein kinase" evidence="9">
    <location>
        <begin position="137"/>
        <end position="392"/>
    </location>
</feature>
<evidence type="ECO:0000313" key="11">
    <source>
        <dbReference type="Proteomes" id="UP000326950"/>
    </source>
</evidence>
<dbReference type="EMBL" id="ML738743">
    <property type="protein sequence ID" value="KAE8156877.1"/>
    <property type="molecule type" value="Genomic_DNA"/>
</dbReference>
<proteinExistence type="predicted"/>
<evidence type="ECO:0000313" key="10">
    <source>
        <dbReference type="EMBL" id="KAE8156877.1"/>
    </source>
</evidence>
<dbReference type="EC" id="2.7.11.1" evidence="1"/>
<evidence type="ECO:0000256" key="5">
    <source>
        <dbReference type="ARBA" id="ARBA00022777"/>
    </source>
</evidence>
<evidence type="ECO:0000256" key="3">
    <source>
        <dbReference type="ARBA" id="ARBA00022679"/>
    </source>
</evidence>
<dbReference type="GO" id="GO:0005829">
    <property type="term" value="C:cytosol"/>
    <property type="evidence" value="ECO:0007669"/>
    <property type="project" value="TreeGrafter"/>
</dbReference>
<keyword evidence="11" id="KW-1185">Reference proteome</keyword>
<dbReference type="Gene3D" id="1.10.510.10">
    <property type="entry name" value="Transferase(Phosphotransferase) domain 1"/>
    <property type="match status" value="1"/>
</dbReference>
<sequence length="392" mass="44749">MPGCLQPISQLYAILLEALTFKRESNSDPSQALLTEDPIIQEVLELTEGEISMAKDPSRRKAPRKKRFAQTNGEHYHHLDALNFRKSLSQWDKVRGWLCPGRNTQRRQTEAEHWIGNIGGGEHIWGNSAGIIAQKYGEICRITGSGAFGVVLVLHKTRICNPPIDRYYALKVFRHKPGQPLAEYQKRVSAEFSIASSLQHRNIVQAFELLPIGTDNLCECMEYCSGGDLYSLLVVSGPLETAEADCFFKQLIRGICYMHEMGVTHRDLKPENLLLSRRGCLKISDFGNAECFRFAWETQIHMSRRRCGTGPYISPEQYHDEEFDPRSVDIWSAGIVYVAMRTGRNPWKTANETDECFRDYLEDRRVGLGYFLIEDIGHVRLSTTPFVIFPDR</sequence>
<keyword evidence="5 10" id="KW-0418">Kinase</keyword>
<evidence type="ECO:0000259" key="9">
    <source>
        <dbReference type="PROSITE" id="PS50011"/>
    </source>
</evidence>
<accession>A0A5N6UE23</accession>
<evidence type="ECO:0000256" key="7">
    <source>
        <dbReference type="ARBA" id="ARBA00047899"/>
    </source>
</evidence>
<dbReference type="PROSITE" id="PS50011">
    <property type="entry name" value="PROTEIN_KINASE_DOM"/>
    <property type="match status" value="1"/>
</dbReference>
<protein>
    <recommendedName>
        <fullName evidence="1">non-specific serine/threonine protein kinase</fullName>
        <ecNumber evidence="1">2.7.11.1</ecNumber>
    </recommendedName>
</protein>
<dbReference type="PANTHER" id="PTHR24343">
    <property type="entry name" value="SERINE/THREONINE KINASE"/>
    <property type="match status" value="1"/>
</dbReference>
<dbReference type="Proteomes" id="UP000326950">
    <property type="component" value="Unassembled WGS sequence"/>
</dbReference>
<dbReference type="GO" id="GO:0030003">
    <property type="term" value="P:intracellular monoatomic cation homeostasis"/>
    <property type="evidence" value="ECO:0007669"/>
    <property type="project" value="TreeGrafter"/>
</dbReference>
<dbReference type="InterPro" id="IPR011009">
    <property type="entry name" value="Kinase-like_dom_sf"/>
</dbReference>
<dbReference type="PANTHER" id="PTHR24343:SF558">
    <property type="entry name" value="PROTEIN KINASE DOMAIN-CONTAINING PROTEIN"/>
    <property type="match status" value="1"/>
</dbReference>
<keyword evidence="6" id="KW-0067">ATP-binding</keyword>
<dbReference type="GO" id="GO:0004674">
    <property type="term" value="F:protein serine/threonine kinase activity"/>
    <property type="evidence" value="ECO:0007669"/>
    <property type="project" value="UniProtKB-KW"/>
</dbReference>
<keyword evidence="3" id="KW-0808">Transferase</keyword>
<keyword evidence="4" id="KW-0547">Nucleotide-binding</keyword>
<name>A0A5N6UE23_ASPTM</name>
<reference evidence="10 11" key="1">
    <citation type="submission" date="2019-04" db="EMBL/GenBank/DDBJ databases">
        <title>Friends and foes A comparative genomics study of 23 Aspergillus species from section Flavi.</title>
        <authorList>
            <consortium name="DOE Joint Genome Institute"/>
            <person name="Kjaerbolling I."/>
            <person name="Vesth T."/>
            <person name="Frisvad J.C."/>
            <person name="Nybo J.L."/>
            <person name="Theobald S."/>
            <person name="Kildgaard S."/>
            <person name="Isbrandt T."/>
            <person name="Kuo A."/>
            <person name="Sato A."/>
            <person name="Lyhne E.K."/>
            <person name="Kogle M.E."/>
            <person name="Wiebenga A."/>
            <person name="Kun R.S."/>
            <person name="Lubbers R.J."/>
            <person name="Makela M.R."/>
            <person name="Barry K."/>
            <person name="Chovatia M."/>
            <person name="Clum A."/>
            <person name="Daum C."/>
            <person name="Haridas S."/>
            <person name="He G."/>
            <person name="LaButti K."/>
            <person name="Lipzen A."/>
            <person name="Mondo S."/>
            <person name="Riley R."/>
            <person name="Salamov A."/>
            <person name="Simmons B.A."/>
            <person name="Magnuson J.K."/>
            <person name="Henrissat B."/>
            <person name="Mortensen U.H."/>
            <person name="Larsen T.O."/>
            <person name="Devries R.P."/>
            <person name="Grigoriev I.V."/>
            <person name="Machida M."/>
            <person name="Baker S.E."/>
            <person name="Andersen M.R."/>
        </authorList>
    </citation>
    <scope>NUCLEOTIDE SEQUENCE [LARGE SCALE GENOMIC DNA]</scope>
    <source>
        <strain evidence="10 11">CBS 117626</strain>
    </source>
</reference>
<evidence type="ECO:0000256" key="4">
    <source>
        <dbReference type="ARBA" id="ARBA00022741"/>
    </source>
</evidence>